<keyword evidence="2" id="KW-0808">Transferase</keyword>
<dbReference type="InterPro" id="IPR042095">
    <property type="entry name" value="SUMF_sf"/>
</dbReference>
<dbReference type="EMBL" id="LAEV01001896">
    <property type="protein sequence ID" value="KKA27112.1"/>
    <property type="molecule type" value="Genomic_DNA"/>
</dbReference>
<dbReference type="InterPro" id="IPR029063">
    <property type="entry name" value="SAM-dependent_MTases_sf"/>
</dbReference>
<dbReference type="PANTHER" id="PTHR43397:SF1">
    <property type="entry name" value="ERGOTHIONEINE BIOSYNTHESIS PROTEIN 1"/>
    <property type="match status" value="1"/>
</dbReference>
<reference evidence="6 7" key="1">
    <citation type="submission" date="2015-03" db="EMBL/GenBank/DDBJ databases">
        <authorList>
            <person name="Radwan O."/>
            <person name="Al-Naeli F.A."/>
            <person name="Rendon G.A."/>
            <person name="Fields C."/>
        </authorList>
    </citation>
    <scope>NUCLEOTIDE SEQUENCE [LARGE SCALE GENOMIC DNA]</scope>
    <source>
        <strain evidence="6">CR-DP1</strain>
    </source>
</reference>
<dbReference type="Gene3D" id="3.90.1580.10">
    <property type="entry name" value="paralog of FGE (formylglycine-generating enzyme)"/>
    <property type="match status" value="1"/>
</dbReference>
<feature type="domain" description="Histidine-specific methyltransferase SAM-dependent" evidence="5">
    <location>
        <begin position="47"/>
        <end position="350"/>
    </location>
</feature>
<dbReference type="Proteomes" id="UP000033483">
    <property type="component" value="Unassembled WGS sequence"/>
</dbReference>
<dbReference type="Pfam" id="PF03781">
    <property type="entry name" value="FGE-sulfatase"/>
    <property type="match status" value="1"/>
</dbReference>
<evidence type="ECO:0000313" key="7">
    <source>
        <dbReference type="Proteomes" id="UP000033483"/>
    </source>
</evidence>
<dbReference type="SUPFAM" id="SSF56436">
    <property type="entry name" value="C-type lectin-like"/>
    <property type="match status" value="1"/>
</dbReference>
<dbReference type="Gene3D" id="3.40.50.150">
    <property type="entry name" value="Vaccinia Virus protein VP39"/>
    <property type="match status" value="1"/>
</dbReference>
<keyword evidence="1" id="KW-0489">Methyltransferase</keyword>
<dbReference type="AlphaFoldDB" id="A0A0F4Z9B8"/>
<comment type="caution">
    <text evidence="6">The sequence shown here is derived from an EMBL/GenBank/DDBJ whole genome shotgun (WGS) entry which is preliminary data.</text>
</comment>
<dbReference type="Pfam" id="PF10017">
    <property type="entry name" value="Methyltransf_33"/>
    <property type="match status" value="1"/>
</dbReference>
<dbReference type="InterPro" id="IPR016187">
    <property type="entry name" value="CTDL_fold"/>
</dbReference>
<proteinExistence type="predicted"/>
<dbReference type="InterPro" id="IPR051128">
    <property type="entry name" value="EgtD_Methyltrsf_superfamily"/>
</dbReference>
<gene>
    <name evidence="6" type="ORF">TD95_001129</name>
</gene>
<dbReference type="PANTHER" id="PTHR43397">
    <property type="entry name" value="ERGOTHIONEINE BIOSYNTHESIS PROTEIN 1"/>
    <property type="match status" value="1"/>
</dbReference>
<keyword evidence="7" id="KW-1185">Reference proteome</keyword>
<evidence type="ECO:0000256" key="2">
    <source>
        <dbReference type="ARBA" id="ARBA00022679"/>
    </source>
</evidence>
<evidence type="ECO:0008006" key="8">
    <source>
        <dbReference type="Google" id="ProtNLM"/>
    </source>
</evidence>
<keyword evidence="3" id="KW-0949">S-adenosyl-L-methionine</keyword>
<dbReference type="GO" id="GO:1903257">
    <property type="term" value="P:selenoneine biosynthetic process"/>
    <property type="evidence" value="ECO:0007669"/>
    <property type="project" value="EnsemblFungi"/>
</dbReference>
<evidence type="ECO:0000256" key="1">
    <source>
        <dbReference type="ARBA" id="ARBA00022603"/>
    </source>
</evidence>
<dbReference type="InterPro" id="IPR019257">
    <property type="entry name" value="MeTrfase_dom"/>
</dbReference>
<evidence type="ECO:0000259" key="4">
    <source>
        <dbReference type="Pfam" id="PF03781"/>
    </source>
</evidence>
<organism evidence="6 7">
    <name type="scientific">Thielaviopsis punctulata</name>
    <dbReference type="NCBI Taxonomy" id="72032"/>
    <lineage>
        <taxon>Eukaryota</taxon>
        <taxon>Fungi</taxon>
        <taxon>Dikarya</taxon>
        <taxon>Ascomycota</taxon>
        <taxon>Pezizomycotina</taxon>
        <taxon>Sordariomycetes</taxon>
        <taxon>Hypocreomycetidae</taxon>
        <taxon>Microascales</taxon>
        <taxon>Ceratocystidaceae</taxon>
        <taxon>Thielaviopsis</taxon>
    </lineage>
</organism>
<dbReference type="NCBIfam" id="TIGR03439">
    <property type="entry name" value="methyl_EasF"/>
    <property type="match status" value="1"/>
</dbReference>
<protein>
    <recommendedName>
        <fullName evidence="8">Ergothioneine biosynthesis protein 1</fullName>
    </recommendedName>
</protein>
<name>A0A0F4Z9B8_9PEZI</name>
<dbReference type="OrthoDB" id="659at2759"/>
<dbReference type="GO" id="GO:0052699">
    <property type="term" value="P:ergothioneine biosynthetic process"/>
    <property type="evidence" value="ECO:0007669"/>
    <property type="project" value="EnsemblFungi"/>
</dbReference>
<evidence type="ECO:0000256" key="3">
    <source>
        <dbReference type="ARBA" id="ARBA00022691"/>
    </source>
</evidence>
<dbReference type="GO" id="GO:0032259">
    <property type="term" value="P:methylation"/>
    <property type="evidence" value="ECO:0007669"/>
    <property type="project" value="UniProtKB-KW"/>
</dbReference>
<evidence type="ECO:0000259" key="5">
    <source>
        <dbReference type="Pfam" id="PF10017"/>
    </source>
</evidence>
<evidence type="ECO:0000313" key="6">
    <source>
        <dbReference type="EMBL" id="KKA27112.1"/>
    </source>
</evidence>
<dbReference type="GO" id="GO:0052706">
    <property type="term" value="F:L-histidine N(alpha)-methyltransferase activity"/>
    <property type="evidence" value="ECO:0007669"/>
    <property type="project" value="EnsemblFungi"/>
</dbReference>
<accession>A0A0F4Z9B8</accession>
<dbReference type="InterPro" id="IPR005532">
    <property type="entry name" value="SUMF_dom"/>
</dbReference>
<sequence>MPSVVAQPPAAPWLELSSARPVHGPSVPGHINRLKDIRRNLVDASLREDILATFKPGTPNMRLPTLILYDELGLRLFEEITFLDEYYLTGDEIDLLKRHSSEIAQKVPAGSMVIELGSGNLRKVRLLLEAFEAQKKAVEYYALDLSRPELERTINQLPMFNYVTVCGLWGTYDDCRAWLKTPSISIREKTILHMGSSIGNFSRPDAAEFLRNFGEILRPGDQMLIGIDACCDPHRVYRAYNDHKGITHRFILNGLGHINRIFGESIFVEDEWRVIGEYVHDHTGGRHQASYSPKKPVMIMGSLITPQDRIFVEQSLKYSPKESASLWTLAGFRQTDLWMKGNEYGLHMIQKPKVPFSPLPSIYAATSSPSVSEWKALWKTWDILSTQMLASTQLLEKPIKLRNACIFYLGHIPTFLDIQITKTTGQPPTQPVYYYDIFERGIDPDVDNPELCHTHSEIPEEWPAAHEILEYQGRVRARLESLYENGHCSIPRDIARGIWASFEHEIMHIETFLYMMLQSDKTLPPPSVPTPDFAAMAETSRQNRVENEWHTVPEQDIVIGIDDPEHGTDDVPFGWDNEKPQRQIHVKKFQAKGRAITNEEYARFLYAKGMTEIPASWVQTAKASELTPAICIDCEDCSDDLPASFLAGKAVRTVYGPVPLEYALDWPVFASYDELNPCAQWLGGRIPTFSETRSIYSYVNKIKRREAERGLNLVDGSLDSCSISGSYSSSMTDESINTQDSLYVDLDGANVGFRNWHPMPVTATGNRLCGQSELGGVWEWTSSPLREYSGFEAMKLYPGYTADFFDGKHNIVQGGSWATHPRIAGRRSFVNWYQRNYKYAWVGARIVRDI</sequence>
<feature type="domain" description="Sulfatase-modifying factor enzyme-like" evidence="4">
    <location>
        <begin position="567"/>
        <end position="848"/>
    </location>
</feature>
<dbReference type="InterPro" id="IPR017805">
    <property type="entry name" value="SAM_MeTrfase_EasF-type_put"/>
</dbReference>